<dbReference type="AlphaFoldDB" id="X0VUZ8"/>
<name>X0VUZ8_9ZZZZ</name>
<proteinExistence type="predicted"/>
<gene>
    <name evidence="1" type="ORF">S01H1_34530</name>
</gene>
<accession>X0VUZ8</accession>
<evidence type="ECO:0000313" key="1">
    <source>
        <dbReference type="EMBL" id="GAG04366.1"/>
    </source>
</evidence>
<dbReference type="EMBL" id="BARS01021504">
    <property type="protein sequence ID" value="GAG04366.1"/>
    <property type="molecule type" value="Genomic_DNA"/>
</dbReference>
<feature type="non-terminal residue" evidence="1">
    <location>
        <position position="1"/>
    </location>
</feature>
<comment type="caution">
    <text evidence="1">The sequence shown here is derived from an EMBL/GenBank/DDBJ whole genome shotgun (WGS) entry which is preliminary data.</text>
</comment>
<sequence length="128" mass="15428">RKRYDLLDESEWRIIYSESIREKIEKFKIKNNKNKDILKLFRKPCETKGFQDYLEKHNIEEKPEYLIRLDRWFAMIIYPSLKVKVKSEACSKIRGLIEEIKPTLKKGEKPGEKHSKPIELNLDACRNF</sequence>
<reference evidence="1" key="1">
    <citation type="journal article" date="2014" name="Front. Microbiol.">
        <title>High frequency of phylogenetically diverse reductive dehalogenase-homologous genes in deep subseafloor sedimentary metagenomes.</title>
        <authorList>
            <person name="Kawai M."/>
            <person name="Futagami T."/>
            <person name="Toyoda A."/>
            <person name="Takaki Y."/>
            <person name="Nishi S."/>
            <person name="Hori S."/>
            <person name="Arai W."/>
            <person name="Tsubouchi T."/>
            <person name="Morono Y."/>
            <person name="Uchiyama I."/>
            <person name="Ito T."/>
            <person name="Fujiyama A."/>
            <person name="Inagaki F."/>
            <person name="Takami H."/>
        </authorList>
    </citation>
    <scope>NUCLEOTIDE SEQUENCE</scope>
    <source>
        <strain evidence="1">Expedition CK06-06</strain>
    </source>
</reference>
<protein>
    <submittedName>
        <fullName evidence="1">Uncharacterized protein</fullName>
    </submittedName>
</protein>
<organism evidence="1">
    <name type="scientific">marine sediment metagenome</name>
    <dbReference type="NCBI Taxonomy" id="412755"/>
    <lineage>
        <taxon>unclassified sequences</taxon>
        <taxon>metagenomes</taxon>
        <taxon>ecological metagenomes</taxon>
    </lineage>
</organism>